<keyword evidence="2" id="KW-0560">Oxidoreductase</keyword>
<dbReference type="EC" id="1.1.1.37" evidence="2"/>
<organism evidence="2">
    <name type="scientific">bioreactor metagenome</name>
    <dbReference type="NCBI Taxonomy" id="1076179"/>
    <lineage>
        <taxon>unclassified sequences</taxon>
        <taxon>metagenomes</taxon>
        <taxon>ecological metagenomes</taxon>
    </lineage>
</organism>
<evidence type="ECO:0000313" key="2">
    <source>
        <dbReference type="EMBL" id="MPM98551.1"/>
    </source>
</evidence>
<comment type="caution">
    <text evidence="2">The sequence shown here is derived from an EMBL/GenBank/DDBJ whole genome shotgun (WGS) entry which is preliminary data.</text>
</comment>
<dbReference type="SUPFAM" id="SSF56327">
    <property type="entry name" value="LDH C-terminal domain-like"/>
    <property type="match status" value="1"/>
</dbReference>
<feature type="domain" description="Lactate/malate dehydrogenase C-terminal" evidence="1">
    <location>
        <begin position="7"/>
        <end position="89"/>
    </location>
</feature>
<dbReference type="EMBL" id="VSSQ01044702">
    <property type="protein sequence ID" value="MPM98551.1"/>
    <property type="molecule type" value="Genomic_DNA"/>
</dbReference>
<dbReference type="Pfam" id="PF02866">
    <property type="entry name" value="Ldh_1_C"/>
    <property type="match status" value="1"/>
</dbReference>
<evidence type="ECO:0000259" key="1">
    <source>
        <dbReference type="Pfam" id="PF02866"/>
    </source>
</evidence>
<accession>A0A645EB28</accession>
<gene>
    <name evidence="2" type="primary">mdh_22</name>
    <name evidence="2" type="ORF">SDC9_145739</name>
</gene>
<dbReference type="GO" id="GO:0006089">
    <property type="term" value="P:lactate metabolic process"/>
    <property type="evidence" value="ECO:0007669"/>
    <property type="project" value="TreeGrafter"/>
</dbReference>
<proteinExistence type="predicted"/>
<dbReference type="InterPro" id="IPR015955">
    <property type="entry name" value="Lactate_DH/Glyco_Ohase_4_C"/>
</dbReference>
<dbReference type="Gene3D" id="3.90.110.10">
    <property type="entry name" value="Lactate dehydrogenase/glycoside hydrolase, family 4, C-terminal"/>
    <property type="match status" value="1"/>
</dbReference>
<protein>
    <submittedName>
        <fullName evidence="2">Malate dehydrogenase</fullName>
        <ecNumber evidence="2">1.1.1.37</ecNumber>
    </submittedName>
</protein>
<dbReference type="AlphaFoldDB" id="A0A645EB28"/>
<dbReference type="InterPro" id="IPR022383">
    <property type="entry name" value="Lactate/malate_DH_C"/>
</dbReference>
<dbReference type="GO" id="GO:0004459">
    <property type="term" value="F:L-lactate dehydrogenase (NAD+) activity"/>
    <property type="evidence" value="ECO:0007669"/>
    <property type="project" value="TreeGrafter"/>
</dbReference>
<reference evidence="2" key="1">
    <citation type="submission" date="2019-08" db="EMBL/GenBank/DDBJ databases">
        <authorList>
            <person name="Kucharzyk K."/>
            <person name="Murdoch R.W."/>
            <person name="Higgins S."/>
            <person name="Loffler F."/>
        </authorList>
    </citation>
    <scope>NUCLEOTIDE SEQUENCE</scope>
</reference>
<dbReference type="PANTHER" id="PTHR43128:SF16">
    <property type="entry name" value="L-LACTATE DEHYDROGENASE"/>
    <property type="match status" value="1"/>
</dbReference>
<dbReference type="PANTHER" id="PTHR43128">
    <property type="entry name" value="L-2-HYDROXYCARBOXYLATE DEHYDROGENASE (NAD(P)(+))"/>
    <property type="match status" value="1"/>
</dbReference>
<sequence length="97" mass="10132">MGGATLTKLLGTSAWYAPGAAVSVMVQSILCDQKKMIPCSLLLDGEYGQSDICLGVPAIIGANGVEKIVDITLTDAEKEKFATAAQAVREVNGDLKF</sequence>
<name>A0A645EB28_9ZZZZ</name>
<dbReference type="GO" id="GO:0030060">
    <property type="term" value="F:L-malate dehydrogenase (NAD+) activity"/>
    <property type="evidence" value="ECO:0007669"/>
    <property type="project" value="UniProtKB-EC"/>
</dbReference>